<organism evidence="2 3">
    <name type="scientific">Lophiostoma macrostomum CBS 122681</name>
    <dbReference type="NCBI Taxonomy" id="1314788"/>
    <lineage>
        <taxon>Eukaryota</taxon>
        <taxon>Fungi</taxon>
        <taxon>Dikarya</taxon>
        <taxon>Ascomycota</taxon>
        <taxon>Pezizomycotina</taxon>
        <taxon>Dothideomycetes</taxon>
        <taxon>Pleosporomycetidae</taxon>
        <taxon>Pleosporales</taxon>
        <taxon>Lophiostomataceae</taxon>
        <taxon>Lophiostoma</taxon>
    </lineage>
</organism>
<feature type="region of interest" description="Disordered" evidence="1">
    <location>
        <begin position="84"/>
        <end position="103"/>
    </location>
</feature>
<evidence type="ECO:0000313" key="3">
    <source>
        <dbReference type="Proteomes" id="UP000799324"/>
    </source>
</evidence>
<dbReference type="EMBL" id="MU004375">
    <property type="protein sequence ID" value="KAF2653806.1"/>
    <property type="molecule type" value="Genomic_DNA"/>
</dbReference>
<name>A0A6A6T1P4_9PLEO</name>
<evidence type="ECO:0000313" key="2">
    <source>
        <dbReference type="EMBL" id="KAF2653806.1"/>
    </source>
</evidence>
<dbReference type="AlphaFoldDB" id="A0A6A6T1P4"/>
<keyword evidence="3" id="KW-1185">Reference proteome</keyword>
<gene>
    <name evidence="2" type="ORF">K491DRAFT_680264</name>
</gene>
<sequence length="162" mass="17417">MPPHLTLPCAFALGFTSFIQIHPAIRSSPPAPQHFHPFETSTRCFVADSSLLSVEKSFSYELHPILGLPNDTTSSAWINVVRSHSSSGSKKTPTEETQKSTETVTQLECPPVLIVDVAALAALPPGPPFLLLQQAINLPKPAERLQRLYTVAAAAAYTSDAA</sequence>
<evidence type="ECO:0000256" key="1">
    <source>
        <dbReference type="SAM" id="MobiDB-lite"/>
    </source>
</evidence>
<accession>A0A6A6T1P4</accession>
<protein>
    <submittedName>
        <fullName evidence="2">Uncharacterized protein</fullName>
    </submittedName>
</protein>
<reference evidence="2" key="1">
    <citation type="journal article" date="2020" name="Stud. Mycol.">
        <title>101 Dothideomycetes genomes: a test case for predicting lifestyles and emergence of pathogens.</title>
        <authorList>
            <person name="Haridas S."/>
            <person name="Albert R."/>
            <person name="Binder M."/>
            <person name="Bloem J."/>
            <person name="Labutti K."/>
            <person name="Salamov A."/>
            <person name="Andreopoulos B."/>
            <person name="Baker S."/>
            <person name="Barry K."/>
            <person name="Bills G."/>
            <person name="Bluhm B."/>
            <person name="Cannon C."/>
            <person name="Castanera R."/>
            <person name="Culley D."/>
            <person name="Daum C."/>
            <person name="Ezra D."/>
            <person name="Gonzalez J."/>
            <person name="Henrissat B."/>
            <person name="Kuo A."/>
            <person name="Liang C."/>
            <person name="Lipzen A."/>
            <person name="Lutzoni F."/>
            <person name="Magnuson J."/>
            <person name="Mondo S."/>
            <person name="Nolan M."/>
            <person name="Ohm R."/>
            <person name="Pangilinan J."/>
            <person name="Park H.-J."/>
            <person name="Ramirez L."/>
            <person name="Alfaro M."/>
            <person name="Sun H."/>
            <person name="Tritt A."/>
            <person name="Yoshinaga Y."/>
            <person name="Zwiers L.-H."/>
            <person name="Turgeon B."/>
            <person name="Goodwin S."/>
            <person name="Spatafora J."/>
            <person name="Crous P."/>
            <person name="Grigoriev I."/>
        </authorList>
    </citation>
    <scope>NUCLEOTIDE SEQUENCE</scope>
    <source>
        <strain evidence="2">CBS 122681</strain>
    </source>
</reference>
<proteinExistence type="predicted"/>
<dbReference type="Proteomes" id="UP000799324">
    <property type="component" value="Unassembled WGS sequence"/>
</dbReference>